<evidence type="ECO:0000313" key="1">
    <source>
        <dbReference type="EMBL" id="KAI3790320.1"/>
    </source>
</evidence>
<keyword evidence="2" id="KW-1185">Reference proteome</keyword>
<name>A0ACB9H3L0_CICIN</name>
<sequence>MTRPDKPVVGRPWPEQPLLLCIWANRKDIRAVKTSLPAAISPSFISDSKAPTLQNKSHTTDSTAALPRIRVPPCSIFSFQLSNQVSNMCENFAKACN</sequence>
<organism evidence="1 2">
    <name type="scientific">Cichorium intybus</name>
    <name type="common">Chicory</name>
    <dbReference type="NCBI Taxonomy" id="13427"/>
    <lineage>
        <taxon>Eukaryota</taxon>
        <taxon>Viridiplantae</taxon>
        <taxon>Streptophyta</taxon>
        <taxon>Embryophyta</taxon>
        <taxon>Tracheophyta</taxon>
        <taxon>Spermatophyta</taxon>
        <taxon>Magnoliopsida</taxon>
        <taxon>eudicotyledons</taxon>
        <taxon>Gunneridae</taxon>
        <taxon>Pentapetalae</taxon>
        <taxon>asterids</taxon>
        <taxon>campanulids</taxon>
        <taxon>Asterales</taxon>
        <taxon>Asteraceae</taxon>
        <taxon>Cichorioideae</taxon>
        <taxon>Cichorieae</taxon>
        <taxon>Cichoriinae</taxon>
        <taxon>Cichorium</taxon>
    </lineage>
</organism>
<dbReference type="Proteomes" id="UP001055811">
    <property type="component" value="Linkage Group LG01"/>
</dbReference>
<proteinExistence type="predicted"/>
<dbReference type="EMBL" id="CM042009">
    <property type="protein sequence ID" value="KAI3790320.1"/>
    <property type="molecule type" value="Genomic_DNA"/>
</dbReference>
<comment type="caution">
    <text evidence="1">The sequence shown here is derived from an EMBL/GenBank/DDBJ whole genome shotgun (WGS) entry which is preliminary data.</text>
</comment>
<reference evidence="2" key="1">
    <citation type="journal article" date="2022" name="Mol. Ecol. Resour.">
        <title>The genomes of chicory, endive, great burdock and yacon provide insights into Asteraceae palaeo-polyploidization history and plant inulin production.</title>
        <authorList>
            <person name="Fan W."/>
            <person name="Wang S."/>
            <person name="Wang H."/>
            <person name="Wang A."/>
            <person name="Jiang F."/>
            <person name="Liu H."/>
            <person name="Zhao H."/>
            <person name="Xu D."/>
            <person name="Zhang Y."/>
        </authorList>
    </citation>
    <scope>NUCLEOTIDE SEQUENCE [LARGE SCALE GENOMIC DNA]</scope>
    <source>
        <strain evidence="2">cv. Punajuju</strain>
    </source>
</reference>
<gene>
    <name evidence="1" type="ORF">L2E82_03275</name>
</gene>
<accession>A0ACB9H3L0</accession>
<reference evidence="1 2" key="2">
    <citation type="journal article" date="2022" name="Mol. Ecol. Resour.">
        <title>The genomes of chicory, endive, great burdock and yacon provide insights into Asteraceae paleo-polyploidization history and plant inulin production.</title>
        <authorList>
            <person name="Fan W."/>
            <person name="Wang S."/>
            <person name="Wang H."/>
            <person name="Wang A."/>
            <person name="Jiang F."/>
            <person name="Liu H."/>
            <person name="Zhao H."/>
            <person name="Xu D."/>
            <person name="Zhang Y."/>
        </authorList>
    </citation>
    <scope>NUCLEOTIDE SEQUENCE [LARGE SCALE GENOMIC DNA]</scope>
    <source>
        <strain evidence="2">cv. Punajuju</strain>
        <tissue evidence="1">Leaves</tissue>
    </source>
</reference>
<protein>
    <submittedName>
        <fullName evidence="1">Uncharacterized protein</fullName>
    </submittedName>
</protein>
<evidence type="ECO:0000313" key="2">
    <source>
        <dbReference type="Proteomes" id="UP001055811"/>
    </source>
</evidence>